<comment type="caution">
    <text evidence="1">The sequence shown here is derived from an EMBL/GenBank/DDBJ whole genome shotgun (WGS) entry which is preliminary data.</text>
</comment>
<dbReference type="AlphaFoldDB" id="A0A0V1LG86"/>
<dbReference type="Proteomes" id="UP000054721">
    <property type="component" value="Unassembled WGS sequence"/>
</dbReference>
<proteinExistence type="predicted"/>
<evidence type="ECO:0000313" key="1">
    <source>
        <dbReference type="EMBL" id="KRZ58523.1"/>
    </source>
</evidence>
<sequence length="61" mass="6874">MNVQSVELNENSVISATMLASFSLEQESKVYSKCLCNKYPSESKTSLEVTRAFGFSRRMIC</sequence>
<name>A0A0V1LG86_9BILA</name>
<evidence type="ECO:0000313" key="2">
    <source>
        <dbReference type="Proteomes" id="UP000054721"/>
    </source>
</evidence>
<dbReference type="EMBL" id="JYDW01000056">
    <property type="protein sequence ID" value="KRZ58523.1"/>
    <property type="molecule type" value="Genomic_DNA"/>
</dbReference>
<protein>
    <submittedName>
        <fullName evidence="1">Uncharacterized protein</fullName>
    </submittedName>
</protein>
<gene>
    <name evidence="1" type="ORF">T02_12866</name>
</gene>
<keyword evidence="2" id="KW-1185">Reference proteome</keyword>
<dbReference type="OrthoDB" id="10345178at2759"/>
<organism evidence="1 2">
    <name type="scientific">Trichinella nativa</name>
    <dbReference type="NCBI Taxonomy" id="6335"/>
    <lineage>
        <taxon>Eukaryota</taxon>
        <taxon>Metazoa</taxon>
        <taxon>Ecdysozoa</taxon>
        <taxon>Nematoda</taxon>
        <taxon>Enoplea</taxon>
        <taxon>Dorylaimia</taxon>
        <taxon>Trichinellida</taxon>
        <taxon>Trichinellidae</taxon>
        <taxon>Trichinella</taxon>
    </lineage>
</organism>
<reference evidence="1 2" key="1">
    <citation type="submission" date="2015-05" db="EMBL/GenBank/DDBJ databases">
        <title>Evolution of Trichinella species and genotypes.</title>
        <authorList>
            <person name="Korhonen P.K."/>
            <person name="Edoardo P."/>
            <person name="Giuseppe L.R."/>
            <person name="Gasser R.B."/>
        </authorList>
    </citation>
    <scope>NUCLEOTIDE SEQUENCE [LARGE SCALE GENOMIC DNA]</scope>
    <source>
        <strain evidence="1">ISS10</strain>
    </source>
</reference>
<accession>A0A0V1LG86</accession>